<dbReference type="NCBIfam" id="NF045889">
    <property type="entry name" value="ICE_Mbov_0396_TM"/>
    <property type="match status" value="1"/>
</dbReference>
<dbReference type="EMBL" id="BQNJ01000002">
    <property type="protein sequence ID" value="GKH03246.1"/>
    <property type="molecule type" value="Genomic_DNA"/>
</dbReference>
<comment type="caution">
    <text evidence="1">The sequence shown here is derived from an EMBL/GenBank/DDBJ whole genome shotgun (WGS) entry which is preliminary data.</text>
</comment>
<organism evidence="1 2">
    <name type="scientific">Hungatella hathewayi</name>
    <dbReference type="NCBI Taxonomy" id="154046"/>
    <lineage>
        <taxon>Bacteria</taxon>
        <taxon>Bacillati</taxon>
        <taxon>Bacillota</taxon>
        <taxon>Clostridia</taxon>
        <taxon>Lachnospirales</taxon>
        <taxon>Lachnospiraceae</taxon>
        <taxon>Hungatella</taxon>
    </lineage>
</organism>
<evidence type="ECO:0000313" key="2">
    <source>
        <dbReference type="Proteomes" id="UP001055091"/>
    </source>
</evidence>
<proteinExistence type="predicted"/>
<sequence>MQMDRVYMIPLGFNFIKWLGDHLLKPIIDAIVKILDPIFTGFLDFLGDMIVKMLAGVFYAIYTSLLSMVDFSQTIFDFLSGARKVYSPQGGFALEDYMLNFFINYGPVKKAFTGIFIVSLSLCTIFTVIACAQAAANYTDTGRKVRDVLHDLWKALLTYILVQVLVIATIGLTNNLLTVVDKSIQVASMDNPSEIKSDGIRVANVIFISTTLSAAKNTTATIHDPLNADPWKSYYTGAAKYTDDNALKNDFDATKVDYVSGYLCCIFMVFVMFSAVFLFIQRFFEVVLLYIISPFFVASMPLDGGSRFSAWREMFIAKCLASYGIVVIMRLFMIFLPIFMGDIEYSKNSTVNAMIRLLLVLGSCIAVKKGSGILLQVINPQAAQSSESAMGSLTAIAMTARSVAASGSHAFRGKK</sequence>
<accession>A0A174XM47</accession>
<dbReference type="NCBIfam" id="NF045848">
    <property type="entry name" value="MMCAP2_0566_fam"/>
    <property type="match status" value="1"/>
</dbReference>
<name>A0A174XM47_9FIRM</name>
<dbReference type="AlphaFoldDB" id="A0A174XM47"/>
<reference evidence="1" key="1">
    <citation type="submission" date="2022-01" db="EMBL/GenBank/DDBJ databases">
        <title>Novel bile acid biosynthetic pathways are enriched in the microbiome of centenarians.</title>
        <authorList>
            <person name="Sato Y."/>
            <person name="Atarashi K."/>
            <person name="Plichta R.D."/>
            <person name="Arai Y."/>
            <person name="Sasajima S."/>
            <person name="Kearney M.S."/>
            <person name="Suda W."/>
            <person name="Takeshita K."/>
            <person name="Sasaki T."/>
            <person name="Okamoto S."/>
            <person name="Skelly N.A."/>
            <person name="Okamura Y."/>
            <person name="Vlamakis H."/>
            <person name="Li Y."/>
            <person name="Tanoue T."/>
            <person name="Takei H."/>
            <person name="Nittono H."/>
            <person name="Narushima S."/>
            <person name="Irie J."/>
            <person name="Itoh H."/>
            <person name="Moriya K."/>
            <person name="Sugiura Y."/>
            <person name="Suematsu M."/>
            <person name="Moritoki N."/>
            <person name="Shibata S."/>
            <person name="Littman R.D."/>
            <person name="Fischbach A.M."/>
            <person name="Uwamino Y."/>
            <person name="Inoue T."/>
            <person name="Honda A."/>
            <person name="Hattori M."/>
            <person name="Murai T."/>
            <person name="Xavier J.R."/>
            <person name="Hirose N."/>
            <person name="Honda K."/>
        </authorList>
    </citation>
    <scope>NUCLEOTIDE SEQUENCE</scope>
    <source>
        <strain evidence="1">CE91-St55</strain>
    </source>
</reference>
<dbReference type="Proteomes" id="UP001055091">
    <property type="component" value="Unassembled WGS sequence"/>
</dbReference>
<protein>
    <submittedName>
        <fullName evidence="1">Uncharacterized protein</fullName>
    </submittedName>
</protein>
<gene>
    <name evidence="1" type="ORF">CE91St55_52270</name>
</gene>
<evidence type="ECO:0000313" key="1">
    <source>
        <dbReference type="EMBL" id="GKH03246.1"/>
    </source>
</evidence>